<dbReference type="GO" id="GO:0006935">
    <property type="term" value="P:chemotaxis"/>
    <property type="evidence" value="ECO:0007669"/>
    <property type="project" value="UniProtKB-KW"/>
</dbReference>
<accession>A0A9X1N9Y1</accession>
<evidence type="ECO:0000256" key="10">
    <source>
        <dbReference type="ARBA" id="ARBA00023065"/>
    </source>
</evidence>
<dbReference type="Proteomes" id="UP001138997">
    <property type="component" value="Unassembled WGS sequence"/>
</dbReference>
<comment type="subcellular location">
    <subcellularLocation>
        <location evidence="1">Cell membrane</location>
        <topology evidence="1">Multi-pass membrane protein</topology>
    </subcellularLocation>
</comment>
<gene>
    <name evidence="15" type="ORF">LR394_02960</name>
</gene>
<dbReference type="EMBL" id="JAJOMB010000001">
    <property type="protein sequence ID" value="MCD5309840.1"/>
    <property type="molecule type" value="Genomic_DNA"/>
</dbReference>
<keyword evidence="15" id="KW-0966">Cell projection</keyword>
<evidence type="ECO:0000256" key="12">
    <source>
        <dbReference type="SAM" id="Phobius"/>
    </source>
</evidence>
<keyword evidence="7" id="KW-0283">Flagellar rotation</keyword>
<dbReference type="InterPro" id="IPR002898">
    <property type="entry name" value="MotA_ExbB_proton_chnl"/>
</dbReference>
<evidence type="ECO:0000256" key="11">
    <source>
        <dbReference type="ARBA" id="ARBA00023136"/>
    </source>
</evidence>
<dbReference type="PANTHER" id="PTHR30433">
    <property type="entry name" value="CHEMOTAXIS PROTEIN MOTA"/>
    <property type="match status" value="1"/>
</dbReference>
<evidence type="ECO:0000313" key="15">
    <source>
        <dbReference type="EMBL" id="MCD5309840.1"/>
    </source>
</evidence>
<evidence type="ECO:0000256" key="9">
    <source>
        <dbReference type="ARBA" id="ARBA00022989"/>
    </source>
</evidence>
<dbReference type="InterPro" id="IPR000540">
    <property type="entry name" value="Flag_MotA_CS"/>
</dbReference>
<keyword evidence="3" id="KW-0813">Transport</keyword>
<evidence type="ECO:0000256" key="2">
    <source>
        <dbReference type="ARBA" id="ARBA00008038"/>
    </source>
</evidence>
<dbReference type="InterPro" id="IPR047055">
    <property type="entry name" value="MotA-like"/>
</dbReference>
<dbReference type="PROSITE" id="PS01307">
    <property type="entry name" value="MOTA"/>
    <property type="match status" value="1"/>
</dbReference>
<organism evidence="15 16">
    <name type="scientific">Kineosporia babensis</name>
    <dbReference type="NCBI Taxonomy" id="499548"/>
    <lineage>
        <taxon>Bacteria</taxon>
        <taxon>Bacillati</taxon>
        <taxon>Actinomycetota</taxon>
        <taxon>Actinomycetes</taxon>
        <taxon>Kineosporiales</taxon>
        <taxon>Kineosporiaceae</taxon>
        <taxon>Kineosporia</taxon>
    </lineage>
</organism>
<evidence type="ECO:0000256" key="6">
    <source>
        <dbReference type="ARBA" id="ARBA00022692"/>
    </source>
</evidence>
<dbReference type="PANTHER" id="PTHR30433:SF3">
    <property type="entry name" value="MOTILITY PROTEIN A"/>
    <property type="match status" value="1"/>
</dbReference>
<keyword evidence="9 12" id="KW-1133">Transmembrane helix</keyword>
<feature type="transmembrane region" description="Helical" evidence="12">
    <location>
        <begin position="151"/>
        <end position="169"/>
    </location>
</feature>
<dbReference type="RefSeq" id="WP_231438757.1">
    <property type="nucleotide sequence ID" value="NZ_JAJOMB010000001.1"/>
</dbReference>
<evidence type="ECO:0000256" key="5">
    <source>
        <dbReference type="ARBA" id="ARBA00022500"/>
    </source>
</evidence>
<evidence type="ECO:0000313" key="16">
    <source>
        <dbReference type="Proteomes" id="UP001138997"/>
    </source>
</evidence>
<dbReference type="GO" id="GO:0071978">
    <property type="term" value="P:bacterial-type flagellum-dependent swarming motility"/>
    <property type="evidence" value="ECO:0007669"/>
    <property type="project" value="InterPro"/>
</dbReference>
<evidence type="ECO:0000256" key="1">
    <source>
        <dbReference type="ARBA" id="ARBA00004651"/>
    </source>
</evidence>
<dbReference type="GO" id="GO:1902600">
    <property type="term" value="P:proton transmembrane transport"/>
    <property type="evidence" value="ECO:0007669"/>
    <property type="project" value="UniProtKB-KW"/>
</dbReference>
<proteinExistence type="inferred from homology"/>
<keyword evidence="15" id="KW-0969">Cilium</keyword>
<reference evidence="15" key="1">
    <citation type="submission" date="2021-11" db="EMBL/GenBank/DDBJ databases">
        <title>Streptomyces corallinus and Kineosporia corallina sp. nov., two new coral-derived marine actinobacteria.</title>
        <authorList>
            <person name="Buangrab K."/>
            <person name="Sutthacheep M."/>
            <person name="Yeemin T."/>
            <person name="Harunari E."/>
            <person name="Igarashi Y."/>
            <person name="Sripreechasak P."/>
            <person name="Kanchanasin P."/>
            <person name="Tanasupawat S."/>
            <person name="Phongsopitanun W."/>
        </authorList>
    </citation>
    <scope>NUCLEOTIDE SEQUENCE</scope>
    <source>
        <strain evidence="15">JCM 31032</strain>
    </source>
</reference>
<evidence type="ECO:0000259" key="14">
    <source>
        <dbReference type="Pfam" id="PF20560"/>
    </source>
</evidence>
<dbReference type="Pfam" id="PF01618">
    <property type="entry name" value="MotA_ExbB"/>
    <property type="match status" value="1"/>
</dbReference>
<keyword evidence="4" id="KW-1003">Cell membrane</keyword>
<comment type="similarity">
    <text evidence="2">Belongs to the MotA family.</text>
</comment>
<dbReference type="AlphaFoldDB" id="A0A9X1N9Y1"/>
<feature type="domain" description="Motility protein A N-terminal" evidence="14">
    <location>
        <begin position="6"/>
        <end position="90"/>
    </location>
</feature>
<keyword evidence="6 12" id="KW-0812">Transmembrane</keyword>
<keyword evidence="15" id="KW-0282">Flagellum</keyword>
<keyword evidence="11 12" id="KW-0472">Membrane</keyword>
<keyword evidence="8" id="KW-0375">Hydrogen ion transport</keyword>
<name>A0A9X1N9Y1_9ACTN</name>
<dbReference type="GO" id="GO:0005886">
    <property type="term" value="C:plasma membrane"/>
    <property type="evidence" value="ECO:0007669"/>
    <property type="project" value="UniProtKB-SubCell"/>
</dbReference>
<dbReference type="NCBIfam" id="NF006583">
    <property type="entry name" value="PRK09109.1"/>
    <property type="match status" value="1"/>
</dbReference>
<feature type="transmembrane region" description="Helical" evidence="12">
    <location>
        <begin position="181"/>
        <end position="203"/>
    </location>
</feature>
<dbReference type="Pfam" id="PF20560">
    <property type="entry name" value="MotA_N"/>
    <property type="match status" value="1"/>
</dbReference>
<evidence type="ECO:0000256" key="3">
    <source>
        <dbReference type="ARBA" id="ARBA00022448"/>
    </source>
</evidence>
<evidence type="ECO:0000256" key="7">
    <source>
        <dbReference type="ARBA" id="ARBA00022779"/>
    </source>
</evidence>
<dbReference type="InterPro" id="IPR046786">
    <property type="entry name" value="MotA_N"/>
</dbReference>
<evidence type="ECO:0000259" key="13">
    <source>
        <dbReference type="Pfam" id="PF01618"/>
    </source>
</evidence>
<comment type="caution">
    <text evidence="15">The sequence shown here is derived from an EMBL/GenBank/DDBJ whole genome shotgun (WGS) entry which is preliminary data.</text>
</comment>
<sequence length="257" mass="27094">MDVATIVGLVVAMAAIFVSMILEGGSPMSIFLIPPMLLVIVGTFGACMAGGTIPSMKTAFSWLAFAFRAKPSDPEEIVDPLVKMADKARREGLLSLEAAIDEVEDPFMQRGLQMAVDGTDPDDLYDILMAEVRAKKASAAVGASFWTDAGGYAPTIGIVGTVMGLIHVLENLSEPDKLGHLIAAAFVATLWGVLSANVFFLPWGKRIKYLAAMEAAKMELVIDGVLAIQAGSNPRVVATKLRSKMTPAGPNVVAEAA</sequence>
<feature type="transmembrane region" description="Helical" evidence="12">
    <location>
        <begin position="30"/>
        <end position="53"/>
    </location>
</feature>
<protein>
    <submittedName>
        <fullName evidence="15">Flagellar motor protein</fullName>
    </submittedName>
</protein>
<evidence type="ECO:0000256" key="4">
    <source>
        <dbReference type="ARBA" id="ARBA00022475"/>
    </source>
</evidence>
<keyword evidence="5" id="KW-0145">Chemotaxis</keyword>
<keyword evidence="10" id="KW-0406">Ion transport</keyword>
<feature type="domain" description="MotA/TolQ/ExbB proton channel" evidence="13">
    <location>
        <begin position="101"/>
        <end position="219"/>
    </location>
</feature>
<keyword evidence="16" id="KW-1185">Reference proteome</keyword>
<evidence type="ECO:0000256" key="8">
    <source>
        <dbReference type="ARBA" id="ARBA00022781"/>
    </source>
</evidence>